<organism evidence="2 3">
    <name type="scientific">Coprococcus comes</name>
    <dbReference type="NCBI Taxonomy" id="410072"/>
    <lineage>
        <taxon>Bacteria</taxon>
        <taxon>Bacillati</taxon>
        <taxon>Bacillota</taxon>
        <taxon>Clostridia</taxon>
        <taxon>Lachnospirales</taxon>
        <taxon>Lachnospiraceae</taxon>
        <taxon>Coprococcus</taxon>
    </lineage>
</organism>
<dbReference type="PANTHER" id="PTHR47396:SF1">
    <property type="entry name" value="ATP-DEPENDENT HELICASE IRC3-RELATED"/>
    <property type="match status" value="1"/>
</dbReference>
<feature type="non-terminal residue" evidence="2">
    <location>
        <position position="1"/>
    </location>
</feature>
<dbReference type="InterPro" id="IPR001650">
    <property type="entry name" value="Helicase_C-like"/>
</dbReference>
<dbReference type="EMBL" id="QRHO01000079">
    <property type="protein sequence ID" value="RHF78323.1"/>
    <property type="molecule type" value="Genomic_DNA"/>
</dbReference>
<dbReference type="PANTHER" id="PTHR47396">
    <property type="entry name" value="TYPE I RESTRICTION ENZYME ECOKI R PROTEIN"/>
    <property type="match status" value="1"/>
</dbReference>
<proteinExistence type="predicted"/>
<evidence type="ECO:0000259" key="1">
    <source>
        <dbReference type="PROSITE" id="PS51194"/>
    </source>
</evidence>
<dbReference type="SUPFAM" id="SSF52540">
    <property type="entry name" value="P-loop containing nucleoside triphosphate hydrolases"/>
    <property type="match status" value="1"/>
</dbReference>
<feature type="domain" description="Helicase C-terminal" evidence="1">
    <location>
        <begin position="97"/>
        <end position="261"/>
    </location>
</feature>
<dbReference type="PROSITE" id="PS51194">
    <property type="entry name" value="HELICASE_CTER"/>
    <property type="match status" value="1"/>
</dbReference>
<dbReference type="InterPro" id="IPR050742">
    <property type="entry name" value="Helicase_Restrict-Modif_Enz"/>
</dbReference>
<protein>
    <recommendedName>
        <fullName evidence="1">Helicase C-terminal domain-containing protein</fullName>
    </recommendedName>
</protein>
<name>A0A3R6JVV9_9FIRM</name>
<dbReference type="Gene3D" id="3.40.50.300">
    <property type="entry name" value="P-loop containing nucleotide triphosphate hydrolases"/>
    <property type="match status" value="1"/>
</dbReference>
<sequence>ESAKVVGFSATPIRYSDGGRNMADEMFDGNVAYSMELEEAWLRGILPIPKYVTAFYEAPKELGRLAKSIAGIKDEMVMKRFQKKYENLRRSLTEAGGVREAIAKHLKKRDAKVIVFCPRVAKLREFMLLRREWFGAVNSEIHAYKTVSADPYGSEDFQAFKDDESDALKVLYCVNQLNEAVHVKGVDAIVMVRPTKSPTVFYQQLGRVLSSGGNRTPLVFDFCNNFGSIVAAERIPKRMEETFKRLTGESEQLPFTPSDFRIIDRTLTFRQLTDEIRKSLKQQSIEDKITFLEQMAQLNGGKL</sequence>
<accession>A0A3R6JVV9</accession>
<evidence type="ECO:0000313" key="2">
    <source>
        <dbReference type="EMBL" id="RHF78323.1"/>
    </source>
</evidence>
<reference evidence="2 3" key="1">
    <citation type="submission" date="2018-08" db="EMBL/GenBank/DDBJ databases">
        <title>A genome reference for cultivated species of the human gut microbiota.</title>
        <authorList>
            <person name="Zou Y."/>
            <person name="Xue W."/>
            <person name="Luo G."/>
        </authorList>
    </citation>
    <scope>NUCLEOTIDE SEQUENCE [LARGE SCALE GENOMIC DNA]</scope>
    <source>
        <strain evidence="2 3">AM23-3</strain>
    </source>
</reference>
<dbReference type="Proteomes" id="UP000284579">
    <property type="component" value="Unassembled WGS sequence"/>
</dbReference>
<gene>
    <name evidence="2" type="ORF">DW656_17800</name>
</gene>
<dbReference type="GO" id="GO:0005829">
    <property type="term" value="C:cytosol"/>
    <property type="evidence" value="ECO:0007669"/>
    <property type="project" value="TreeGrafter"/>
</dbReference>
<dbReference type="InterPro" id="IPR027417">
    <property type="entry name" value="P-loop_NTPase"/>
</dbReference>
<dbReference type="AlphaFoldDB" id="A0A3R6JVV9"/>
<comment type="caution">
    <text evidence="2">The sequence shown here is derived from an EMBL/GenBank/DDBJ whole genome shotgun (WGS) entry which is preliminary data.</text>
</comment>
<evidence type="ECO:0000313" key="3">
    <source>
        <dbReference type="Proteomes" id="UP000284579"/>
    </source>
</evidence>
<dbReference type="Pfam" id="PF00271">
    <property type="entry name" value="Helicase_C"/>
    <property type="match status" value="1"/>
</dbReference>
<dbReference type="RefSeq" id="WP_279217603.1">
    <property type="nucleotide sequence ID" value="NZ_QRHO01000079.1"/>
</dbReference>